<dbReference type="InterPro" id="IPR036890">
    <property type="entry name" value="HATPase_C_sf"/>
</dbReference>
<dbReference type="InterPro" id="IPR018060">
    <property type="entry name" value="HTH_AraC"/>
</dbReference>
<dbReference type="Gene3D" id="3.40.50.2300">
    <property type="match status" value="1"/>
</dbReference>
<dbReference type="InterPro" id="IPR036097">
    <property type="entry name" value="HisK_dim/P_sf"/>
</dbReference>
<comment type="catalytic activity">
    <reaction evidence="1">
        <text>ATP + protein L-histidine = ADP + protein N-phospho-L-histidine.</text>
        <dbReference type="EC" id="2.7.13.3"/>
    </reaction>
</comment>
<dbReference type="InterPro" id="IPR004358">
    <property type="entry name" value="Sig_transdc_His_kin-like_C"/>
</dbReference>
<dbReference type="PRINTS" id="PR00344">
    <property type="entry name" value="BCTRLSENSOR"/>
</dbReference>
<dbReference type="SUPFAM" id="SSF52172">
    <property type="entry name" value="CheY-like"/>
    <property type="match status" value="1"/>
</dbReference>
<dbReference type="InterPro" id="IPR013783">
    <property type="entry name" value="Ig-like_fold"/>
</dbReference>
<dbReference type="CDD" id="cd00082">
    <property type="entry name" value="HisKA"/>
    <property type="match status" value="1"/>
</dbReference>
<dbReference type="Gene3D" id="3.30.565.10">
    <property type="entry name" value="Histidine kinase-like ATPase, C-terminal domain"/>
    <property type="match status" value="1"/>
</dbReference>
<feature type="signal peptide" evidence="8">
    <location>
        <begin position="1"/>
        <end position="19"/>
    </location>
</feature>
<evidence type="ECO:0000259" key="10">
    <source>
        <dbReference type="PROSITE" id="PS50109"/>
    </source>
</evidence>
<dbReference type="SMART" id="SM00387">
    <property type="entry name" value="HATPase_c"/>
    <property type="match status" value="1"/>
</dbReference>
<evidence type="ECO:0000256" key="5">
    <source>
        <dbReference type="ARBA" id="ARBA00023125"/>
    </source>
</evidence>
<dbReference type="SUPFAM" id="SSF55874">
    <property type="entry name" value="ATPase domain of HSP90 chaperone/DNA topoisomerase II/histidine kinase"/>
    <property type="match status" value="1"/>
</dbReference>
<feature type="modified residue" description="4-aspartylphosphate" evidence="7">
    <location>
        <position position="1167"/>
    </location>
</feature>
<dbReference type="InterPro" id="IPR015943">
    <property type="entry name" value="WD40/YVTN_repeat-like_dom_sf"/>
</dbReference>
<evidence type="ECO:0000259" key="9">
    <source>
        <dbReference type="PROSITE" id="PS01124"/>
    </source>
</evidence>
<keyword evidence="4" id="KW-0805">Transcription regulation</keyword>
<dbReference type="InterPro" id="IPR005467">
    <property type="entry name" value="His_kinase_dom"/>
</dbReference>
<dbReference type="PROSITE" id="PS01124">
    <property type="entry name" value="HTH_ARAC_FAMILY_2"/>
    <property type="match status" value="1"/>
</dbReference>
<sequence>MRYCSLVYLSVFLSNFIFAQSGNVRFLHIGINEGLSQSTVRYVFQDKKGFIWFGTKDGLNKYDGYKVIVYKKDIRDKNSLSSNDIKCISEDSEGKLWIATWEGGVNVFDPKLEKFAHYRKGNPTDPQSLTSDYIECIYVDRQDNVWIGTELEGLDIYDRKKKRFFHYAHNRSKPNGLTGNNISAINQDKNQDIWIGTTTGLNLFDKKTNTFKPFLHEQNRQNASPYNNIKFIFEDSRKNFWVGTYGGGLSQLDRKTGVLKSVSMDGLSNDVLLSVTEDNQGNLWLGTENDGLIIFNPPTGKLTKYHYDDGDQTTISSNTVNSVLKDAMGNIWLGTLNGGVNLINTSAGKFSHYRHQQGRNSLSNNIVNYIFEDSKDLLWIGTDGGGLDRLDRKTGLFKNYRHIAGNPNSISGNYVLSVAEDASHDLWVGTWGEGVTVFNPEKNSYRHYRHDPSDSKTIGSNYAFFIFKDSQNQIWIGTYGAGLERYNPQTDSFIHYAHDPKNPNSLASNNILSITEDNNANLIIGTDGGGLNILDTKTGSFVSYKHSEDPNSLSNNSVSSVWIDKNKNIWAGTNYGLNKLDRKTGKITHLFSADGLPNDVITGLLSDDRNLWISTTRGLAKYDFGKKSFENFTLTDGIQGYEFKGTGTWSRNGLMYLGGFRGFNEFNPKQTKTERRDPSIVFTGFQIFNKQAAVSKEGSPLKESINSVKEIILSYAESVITFEFAALNYVNKEKIQYAYILEGFDKQWNRIGAKNNVTYTNLDPGSYTFKVKTVWDKTDSSGKIAEVKIVVTPPFWKTWWFRLLMLLAITGAILYIFYRRVASIEQRNRLLEEVVAKRTFELKEANQDLESSNHTKDRFFSILAHDLKNPVAALSGISDLLKEKFPQLSSEDVYSYISDINKSSNSIQDLLINLLDWARTQTNNIVYTPSNLNLYELVVKNQLLIEQQIKRKGIRFSVQVNPLHTIFADPQMIDTIIRNLLSNSIKFTASSGQISIQSHEEEEKIQILFKDNGIGMSAQQAKNLFDTKKTSIANGTEGETGTGLGLVIVKEFIEANQGSLEVTSTPMQGTIFTIALPKANATVAANKSALAFEKDEKPANQNGSESLSLEKLEALRGKRILIVDDNSEIRSFLKLLLSDIFEVSEATNGAEGIEQATRSQPDVIISDMIMPVMNGLEFCQTIKTEANTSHIPVILLTSQANDQSQLSGYEAGADSYLLKPIRQHLLFQVIYNFIRSQENIRQKFEQSEDIYPSDLEFNKPDKEFLDKIVAFVEENLSDPELDHKKIGELTSLSRTVLYAKFKSLTGQGVHDFIKSIRLKKSLKLLQEGRLNINQIAYEVGFNTPSYFSKSFIKQYGVSPSEYLAKLKNASQS</sequence>
<dbReference type="SUPFAM" id="SSF63829">
    <property type="entry name" value="Calcium-dependent phosphotriesterase"/>
    <property type="match status" value="2"/>
</dbReference>
<gene>
    <name evidence="12" type="ORF">E0F88_15890</name>
</gene>
<name>A0A4R5DKS8_9BACT</name>
<dbReference type="InterPro" id="IPR001789">
    <property type="entry name" value="Sig_transdc_resp-reg_receiver"/>
</dbReference>
<dbReference type="FunFam" id="2.60.40.10:FF:000791">
    <property type="entry name" value="Two-component system sensor histidine kinase/response regulator"/>
    <property type="match status" value="1"/>
</dbReference>
<dbReference type="Proteomes" id="UP000294850">
    <property type="component" value="Unassembled WGS sequence"/>
</dbReference>
<evidence type="ECO:0000259" key="11">
    <source>
        <dbReference type="PROSITE" id="PS50110"/>
    </source>
</evidence>
<dbReference type="SUPFAM" id="SSF46689">
    <property type="entry name" value="Homeodomain-like"/>
    <property type="match status" value="1"/>
</dbReference>
<feature type="domain" description="Response regulatory" evidence="11">
    <location>
        <begin position="1119"/>
        <end position="1234"/>
    </location>
</feature>
<dbReference type="Pfam" id="PF07494">
    <property type="entry name" value="Reg_prop"/>
    <property type="match status" value="7"/>
</dbReference>
<dbReference type="InterPro" id="IPR009057">
    <property type="entry name" value="Homeodomain-like_sf"/>
</dbReference>
<feature type="domain" description="HTH araC/xylS-type" evidence="9">
    <location>
        <begin position="1266"/>
        <end position="1365"/>
    </location>
</feature>
<reference evidence="12 13" key="1">
    <citation type="submission" date="2019-03" db="EMBL/GenBank/DDBJ databases">
        <title>Dyadobacter AR-3-6 sp. nov., isolated from arctic soil.</title>
        <authorList>
            <person name="Chaudhary D.K."/>
        </authorList>
    </citation>
    <scope>NUCLEOTIDE SEQUENCE [LARGE SCALE GENOMIC DNA]</scope>
    <source>
        <strain evidence="12 13">AR-3-6</strain>
    </source>
</reference>
<dbReference type="InterPro" id="IPR003661">
    <property type="entry name" value="HisK_dim/P_dom"/>
</dbReference>
<dbReference type="Gene3D" id="1.10.287.130">
    <property type="match status" value="1"/>
</dbReference>
<keyword evidence="12" id="KW-0808">Transferase</keyword>
<keyword evidence="8" id="KW-0732">Signal</keyword>
<dbReference type="RefSeq" id="WP_131959252.1">
    <property type="nucleotide sequence ID" value="NZ_SMFL01000005.1"/>
</dbReference>
<dbReference type="SMART" id="SM00448">
    <property type="entry name" value="REC"/>
    <property type="match status" value="1"/>
</dbReference>
<evidence type="ECO:0000256" key="3">
    <source>
        <dbReference type="ARBA" id="ARBA00022553"/>
    </source>
</evidence>
<dbReference type="SMART" id="SM00342">
    <property type="entry name" value="HTH_ARAC"/>
    <property type="match status" value="1"/>
</dbReference>
<accession>A0A4R5DKS8</accession>
<proteinExistence type="predicted"/>
<dbReference type="Pfam" id="PF02518">
    <property type="entry name" value="HATPase_c"/>
    <property type="match status" value="1"/>
</dbReference>
<keyword evidence="13" id="KW-1185">Reference proteome</keyword>
<dbReference type="Gene3D" id="2.130.10.10">
    <property type="entry name" value="YVTN repeat-like/Quinoprotein amine dehydrogenase"/>
    <property type="match status" value="2"/>
</dbReference>
<feature type="domain" description="Histidine kinase" evidence="10">
    <location>
        <begin position="862"/>
        <end position="1080"/>
    </location>
</feature>
<evidence type="ECO:0000313" key="13">
    <source>
        <dbReference type="Proteomes" id="UP000294850"/>
    </source>
</evidence>
<keyword evidence="12" id="KW-0418">Kinase</keyword>
<dbReference type="EMBL" id="SMFL01000005">
    <property type="protein sequence ID" value="TDE14669.1"/>
    <property type="molecule type" value="Genomic_DNA"/>
</dbReference>
<dbReference type="Pfam" id="PF00072">
    <property type="entry name" value="Response_reg"/>
    <property type="match status" value="1"/>
</dbReference>
<dbReference type="PROSITE" id="PS50109">
    <property type="entry name" value="HIS_KIN"/>
    <property type="match status" value="1"/>
</dbReference>
<dbReference type="Gene3D" id="2.60.40.10">
    <property type="entry name" value="Immunoglobulins"/>
    <property type="match status" value="1"/>
</dbReference>
<evidence type="ECO:0000256" key="1">
    <source>
        <dbReference type="ARBA" id="ARBA00000085"/>
    </source>
</evidence>
<dbReference type="OrthoDB" id="9797097at2"/>
<dbReference type="InterPro" id="IPR011123">
    <property type="entry name" value="Y_Y_Y"/>
</dbReference>
<comment type="caution">
    <text evidence="12">The sequence shown here is derived from an EMBL/GenBank/DDBJ whole genome shotgun (WGS) entry which is preliminary data.</text>
</comment>
<evidence type="ECO:0000313" key="12">
    <source>
        <dbReference type="EMBL" id="TDE14669.1"/>
    </source>
</evidence>
<dbReference type="InterPro" id="IPR011110">
    <property type="entry name" value="Reg_prop"/>
</dbReference>
<organism evidence="12 13">
    <name type="scientific">Dyadobacter psychrotolerans</name>
    <dbReference type="NCBI Taxonomy" id="2541721"/>
    <lineage>
        <taxon>Bacteria</taxon>
        <taxon>Pseudomonadati</taxon>
        <taxon>Bacteroidota</taxon>
        <taxon>Cytophagia</taxon>
        <taxon>Cytophagales</taxon>
        <taxon>Spirosomataceae</taxon>
        <taxon>Dyadobacter</taxon>
    </lineage>
</organism>
<evidence type="ECO:0000256" key="4">
    <source>
        <dbReference type="ARBA" id="ARBA00023015"/>
    </source>
</evidence>
<keyword evidence="5" id="KW-0238">DNA-binding</keyword>
<dbReference type="GO" id="GO:0000155">
    <property type="term" value="F:phosphorelay sensor kinase activity"/>
    <property type="evidence" value="ECO:0007669"/>
    <property type="project" value="InterPro"/>
</dbReference>
<dbReference type="InterPro" id="IPR018062">
    <property type="entry name" value="HTH_AraC-typ_CS"/>
</dbReference>
<evidence type="ECO:0000256" key="6">
    <source>
        <dbReference type="ARBA" id="ARBA00023163"/>
    </source>
</evidence>
<dbReference type="GO" id="GO:0003700">
    <property type="term" value="F:DNA-binding transcription factor activity"/>
    <property type="evidence" value="ECO:0007669"/>
    <property type="project" value="InterPro"/>
</dbReference>
<dbReference type="PANTHER" id="PTHR43547:SF2">
    <property type="entry name" value="HYBRID SIGNAL TRANSDUCTION HISTIDINE KINASE C"/>
    <property type="match status" value="1"/>
</dbReference>
<evidence type="ECO:0000256" key="8">
    <source>
        <dbReference type="SAM" id="SignalP"/>
    </source>
</evidence>
<dbReference type="GO" id="GO:0043565">
    <property type="term" value="F:sequence-specific DNA binding"/>
    <property type="evidence" value="ECO:0007669"/>
    <property type="project" value="InterPro"/>
</dbReference>
<dbReference type="InterPro" id="IPR003594">
    <property type="entry name" value="HATPase_dom"/>
</dbReference>
<keyword evidence="6" id="KW-0804">Transcription</keyword>
<dbReference type="PROSITE" id="PS00041">
    <property type="entry name" value="HTH_ARAC_FAMILY_1"/>
    <property type="match status" value="1"/>
</dbReference>
<dbReference type="Pfam" id="PF07495">
    <property type="entry name" value="Y_Y_Y"/>
    <property type="match status" value="1"/>
</dbReference>
<feature type="chain" id="PRO_5020478785" description="histidine kinase" evidence="8">
    <location>
        <begin position="20"/>
        <end position="1372"/>
    </location>
</feature>
<dbReference type="SUPFAM" id="SSF47384">
    <property type="entry name" value="Homodimeric domain of signal transducing histidine kinase"/>
    <property type="match status" value="1"/>
</dbReference>
<dbReference type="PANTHER" id="PTHR43547">
    <property type="entry name" value="TWO-COMPONENT HISTIDINE KINASE"/>
    <property type="match status" value="1"/>
</dbReference>
<keyword evidence="3 7" id="KW-0597">Phosphoprotein</keyword>
<dbReference type="Pfam" id="PF12833">
    <property type="entry name" value="HTH_18"/>
    <property type="match status" value="1"/>
</dbReference>
<protein>
    <recommendedName>
        <fullName evidence="2">histidine kinase</fullName>
        <ecNumber evidence="2">2.7.13.3</ecNumber>
    </recommendedName>
</protein>
<dbReference type="InterPro" id="IPR011047">
    <property type="entry name" value="Quinoprotein_ADH-like_sf"/>
</dbReference>
<dbReference type="InterPro" id="IPR011006">
    <property type="entry name" value="CheY-like_superfamily"/>
</dbReference>
<dbReference type="PROSITE" id="PS50110">
    <property type="entry name" value="RESPONSE_REGULATORY"/>
    <property type="match status" value="1"/>
</dbReference>
<evidence type="ECO:0000256" key="7">
    <source>
        <dbReference type="PROSITE-ProRule" id="PRU00169"/>
    </source>
</evidence>
<dbReference type="SUPFAM" id="SSF50998">
    <property type="entry name" value="Quinoprotein alcohol dehydrogenase-like"/>
    <property type="match status" value="1"/>
</dbReference>
<evidence type="ECO:0000256" key="2">
    <source>
        <dbReference type="ARBA" id="ARBA00012438"/>
    </source>
</evidence>
<dbReference type="SMART" id="SM00388">
    <property type="entry name" value="HisKA"/>
    <property type="match status" value="1"/>
</dbReference>
<dbReference type="Pfam" id="PF00512">
    <property type="entry name" value="HisKA"/>
    <property type="match status" value="1"/>
</dbReference>
<dbReference type="Gene3D" id="1.10.10.60">
    <property type="entry name" value="Homeodomain-like"/>
    <property type="match status" value="1"/>
</dbReference>
<dbReference type="EC" id="2.7.13.3" evidence="2"/>